<feature type="non-terminal residue" evidence="1">
    <location>
        <position position="1"/>
    </location>
</feature>
<organism evidence="1">
    <name type="scientific">marine sediment metagenome</name>
    <dbReference type="NCBI Taxonomy" id="412755"/>
    <lineage>
        <taxon>unclassified sequences</taxon>
        <taxon>metagenomes</taxon>
        <taxon>ecological metagenomes</taxon>
    </lineage>
</organism>
<sequence length="90" mass="11021">YYEIQIKSVKTYNTVVGVKNLHEKPKNYILIIYYRHDQNQDEFYYLKLKQSQELWTGPDGDWKEVYFQKTKREKYKNQTLEHLANVLLNS</sequence>
<dbReference type="AlphaFoldDB" id="X1UBR5"/>
<name>X1UBR5_9ZZZZ</name>
<comment type="caution">
    <text evidence="1">The sequence shown here is derived from an EMBL/GenBank/DDBJ whole genome shotgun (WGS) entry which is preliminary data.</text>
</comment>
<protein>
    <recommendedName>
        <fullName evidence="2">DUF4365 domain-containing protein</fullName>
    </recommendedName>
</protein>
<accession>X1UBR5</accession>
<gene>
    <name evidence="1" type="ORF">S12H4_40961</name>
</gene>
<dbReference type="EMBL" id="BARW01024911">
    <property type="protein sequence ID" value="GAI97320.1"/>
    <property type="molecule type" value="Genomic_DNA"/>
</dbReference>
<evidence type="ECO:0008006" key="2">
    <source>
        <dbReference type="Google" id="ProtNLM"/>
    </source>
</evidence>
<proteinExistence type="predicted"/>
<reference evidence="1" key="1">
    <citation type="journal article" date="2014" name="Front. Microbiol.">
        <title>High frequency of phylogenetically diverse reductive dehalogenase-homologous genes in deep subseafloor sedimentary metagenomes.</title>
        <authorList>
            <person name="Kawai M."/>
            <person name="Futagami T."/>
            <person name="Toyoda A."/>
            <person name="Takaki Y."/>
            <person name="Nishi S."/>
            <person name="Hori S."/>
            <person name="Arai W."/>
            <person name="Tsubouchi T."/>
            <person name="Morono Y."/>
            <person name="Uchiyama I."/>
            <person name="Ito T."/>
            <person name="Fujiyama A."/>
            <person name="Inagaki F."/>
            <person name="Takami H."/>
        </authorList>
    </citation>
    <scope>NUCLEOTIDE SEQUENCE</scope>
    <source>
        <strain evidence="1">Expedition CK06-06</strain>
    </source>
</reference>
<evidence type="ECO:0000313" key="1">
    <source>
        <dbReference type="EMBL" id="GAI97320.1"/>
    </source>
</evidence>